<evidence type="ECO:0000259" key="1">
    <source>
        <dbReference type="Pfam" id="PF09972"/>
    </source>
</evidence>
<sequence>MKILNYFTLIFISTTVLSGKSYSIEEVDIQSTIMKNGVVTISETRKWKFEGKFSWVQQTIVKSGFDMIYDIQFSEFNNPYENRNNEALHTFQIIDGSNRLHIKWFHNSEDEEKVFTLSYKLKGAIKVGPEDSQFHWRYLGDAWDKKSKQFNVKQSFETGLPEQRVWYSISGKKCDSYYDRGNIMLNAVSVSKNKSIRLNTIFPTDYFD</sequence>
<name>A0A382QTR1_9ZZZZ</name>
<feature type="non-terminal residue" evidence="2">
    <location>
        <position position="208"/>
    </location>
</feature>
<evidence type="ECO:0000313" key="2">
    <source>
        <dbReference type="EMBL" id="SVC88894.1"/>
    </source>
</evidence>
<accession>A0A382QTR1</accession>
<dbReference type="AlphaFoldDB" id="A0A382QTR1"/>
<feature type="domain" description="DUF2207" evidence="1">
    <location>
        <begin position="23"/>
        <end position="201"/>
    </location>
</feature>
<gene>
    <name evidence="2" type="ORF">METZ01_LOCUS341748</name>
</gene>
<reference evidence="2" key="1">
    <citation type="submission" date="2018-05" db="EMBL/GenBank/DDBJ databases">
        <authorList>
            <person name="Lanie J.A."/>
            <person name="Ng W.-L."/>
            <person name="Kazmierczak K.M."/>
            <person name="Andrzejewski T.M."/>
            <person name="Davidsen T.M."/>
            <person name="Wayne K.J."/>
            <person name="Tettelin H."/>
            <person name="Glass J.I."/>
            <person name="Rusch D."/>
            <person name="Podicherti R."/>
            <person name="Tsui H.-C.T."/>
            <person name="Winkler M.E."/>
        </authorList>
    </citation>
    <scope>NUCLEOTIDE SEQUENCE</scope>
</reference>
<dbReference type="InterPro" id="IPR018702">
    <property type="entry name" value="DUF2207"/>
</dbReference>
<proteinExistence type="predicted"/>
<dbReference type="EMBL" id="UINC01116862">
    <property type="protein sequence ID" value="SVC88894.1"/>
    <property type="molecule type" value="Genomic_DNA"/>
</dbReference>
<protein>
    <recommendedName>
        <fullName evidence="1">DUF2207 domain-containing protein</fullName>
    </recommendedName>
</protein>
<dbReference type="Pfam" id="PF09972">
    <property type="entry name" value="DUF2207"/>
    <property type="match status" value="1"/>
</dbReference>
<organism evidence="2">
    <name type="scientific">marine metagenome</name>
    <dbReference type="NCBI Taxonomy" id="408172"/>
    <lineage>
        <taxon>unclassified sequences</taxon>
        <taxon>metagenomes</taxon>
        <taxon>ecological metagenomes</taxon>
    </lineage>
</organism>